<dbReference type="InterPro" id="IPR000794">
    <property type="entry name" value="Beta-ketoacyl_synthase"/>
</dbReference>
<feature type="domain" description="Ketosynthase family 3 (KS3)" evidence="4">
    <location>
        <begin position="1"/>
        <end position="402"/>
    </location>
</feature>
<dbReference type="Pfam" id="PF00109">
    <property type="entry name" value="ketoacyl-synt"/>
    <property type="match status" value="1"/>
</dbReference>
<organism evidence="5">
    <name type="scientific">Dechloromonas aromatica (strain RCB)</name>
    <dbReference type="NCBI Taxonomy" id="159087"/>
    <lineage>
        <taxon>Bacteria</taxon>
        <taxon>Pseudomonadati</taxon>
        <taxon>Pseudomonadota</taxon>
        <taxon>Betaproteobacteria</taxon>
        <taxon>Rhodocyclales</taxon>
        <taxon>Azonexaceae</taxon>
        <taxon>Dechloromonas</taxon>
    </lineage>
</organism>
<dbReference type="HOGENOM" id="CLU_000022_69_0_4"/>
<dbReference type="PROSITE" id="PS52004">
    <property type="entry name" value="KS3_2"/>
    <property type="match status" value="1"/>
</dbReference>
<reference evidence="5" key="1">
    <citation type="submission" date="2005-08" db="EMBL/GenBank/DDBJ databases">
        <title>Complete sequence of Dechloromonas aromatica RCB.</title>
        <authorList>
            <person name="Salinero K.K."/>
            <person name="Copeland A."/>
            <person name="Lucas S."/>
            <person name="Lapidus A."/>
            <person name="Barry K."/>
            <person name="Detter J.C."/>
            <person name="Glavina T."/>
            <person name="Hammon N."/>
            <person name="Israni S."/>
            <person name="Pitluck S."/>
            <person name="Di Bartolo G."/>
            <person name="Trong S."/>
            <person name="Schmutz J."/>
            <person name="Larimer F."/>
            <person name="Land M."/>
            <person name="Ivanova N."/>
            <person name="Richardson P."/>
        </authorList>
    </citation>
    <scope>NUCLEOTIDE SEQUENCE</scope>
    <source>
        <strain evidence="5">RCB</strain>
    </source>
</reference>
<gene>
    <name evidence="5" type="ordered locus">Daro_4185</name>
</gene>
<proteinExistence type="inferred from homology"/>
<evidence type="ECO:0000256" key="1">
    <source>
        <dbReference type="ARBA" id="ARBA00008467"/>
    </source>
</evidence>
<evidence type="ECO:0000256" key="3">
    <source>
        <dbReference type="RuleBase" id="RU003694"/>
    </source>
</evidence>
<dbReference type="SMART" id="SM00825">
    <property type="entry name" value="PKS_KS"/>
    <property type="match status" value="1"/>
</dbReference>
<dbReference type="GO" id="GO:0006633">
    <property type="term" value="P:fatty acid biosynthetic process"/>
    <property type="evidence" value="ECO:0007669"/>
    <property type="project" value="InterPro"/>
</dbReference>
<dbReference type="PANTHER" id="PTHR11712">
    <property type="entry name" value="POLYKETIDE SYNTHASE-RELATED"/>
    <property type="match status" value="1"/>
</dbReference>
<dbReference type="KEGG" id="dar:Daro_4185"/>
<dbReference type="NCBIfam" id="NF006618">
    <property type="entry name" value="PRK09185.1"/>
    <property type="match status" value="1"/>
</dbReference>
<dbReference type="InterPro" id="IPR014031">
    <property type="entry name" value="Ketoacyl_synth_C"/>
</dbReference>
<dbReference type="InterPro" id="IPR018201">
    <property type="entry name" value="Ketoacyl_synth_AS"/>
</dbReference>
<dbReference type="PANTHER" id="PTHR11712:SF320">
    <property type="entry name" value="BETA-KETOACYL SYNTHASE"/>
    <property type="match status" value="1"/>
</dbReference>
<evidence type="ECO:0000256" key="2">
    <source>
        <dbReference type="ARBA" id="ARBA00022679"/>
    </source>
</evidence>
<evidence type="ECO:0000259" key="4">
    <source>
        <dbReference type="PROSITE" id="PS52004"/>
    </source>
</evidence>
<name>Q477S0_DECAR</name>
<dbReference type="GO" id="GO:0005829">
    <property type="term" value="C:cytosol"/>
    <property type="evidence" value="ECO:0007669"/>
    <property type="project" value="TreeGrafter"/>
</dbReference>
<comment type="similarity">
    <text evidence="1 3">Belongs to the thiolase-like superfamily. Beta-ketoacyl-ACP synthases family.</text>
</comment>
<dbReference type="SUPFAM" id="SSF53901">
    <property type="entry name" value="Thiolase-like"/>
    <property type="match status" value="2"/>
</dbReference>
<dbReference type="PROSITE" id="PS00606">
    <property type="entry name" value="KS3_1"/>
    <property type="match status" value="1"/>
</dbReference>
<dbReference type="InterPro" id="IPR014030">
    <property type="entry name" value="Ketoacyl_synth_N"/>
</dbReference>
<dbReference type="STRING" id="159087.Daro_4185"/>
<dbReference type="GO" id="GO:0004315">
    <property type="term" value="F:3-oxoacyl-[acyl-carrier-protein] synthase activity"/>
    <property type="evidence" value="ECO:0007669"/>
    <property type="project" value="InterPro"/>
</dbReference>
<sequence>MLPVSDLTVNPLLISAYTVTTSLGRGLEATREALRNGRSGLVPCAFETVQLATWIGEVAAVDDEKLPAALADYDCRNNRLTQMGLETDGFADRVREAIARYGKTRVGIFLGTSTAGILQTELAYRRRDPETGALPDDFHYRTTHNSFSLAEFTRDYFGLEGMAMAISTACSSSAKVFAAAARQLELGTIDAAIVGGVDTLCLTTLYGFASLQLTSAQPCRPYDAARNGISVGEGAAFALLERCDQPAAGSVLLLGTGESSDAYHMSSPHPEGLGAKMAMEAALRSAGLSTNDIDYINLHGTSTPANDAAEGKAVSALFGDHVPCSSTKGATGHTLGAAGAVEAIICALALTDGFLPGSPGTEHLDPAIPVDYLLQSCTGQPHRALSNSFGFGGSNCSLILGVAK</sequence>
<dbReference type="CDD" id="cd00834">
    <property type="entry name" value="KAS_I_II"/>
    <property type="match status" value="1"/>
</dbReference>
<dbReference type="OrthoDB" id="9808669at2"/>
<dbReference type="Pfam" id="PF02801">
    <property type="entry name" value="Ketoacyl-synt_C"/>
    <property type="match status" value="1"/>
</dbReference>
<dbReference type="EMBL" id="CP000089">
    <property type="protein sequence ID" value="AAZ48911.1"/>
    <property type="molecule type" value="Genomic_DNA"/>
</dbReference>
<accession>Q477S0</accession>
<keyword evidence="2 3" id="KW-0808">Transferase</keyword>
<dbReference type="Gene3D" id="3.40.47.10">
    <property type="match status" value="1"/>
</dbReference>
<dbReference type="InterPro" id="IPR020841">
    <property type="entry name" value="PKS_Beta-ketoAc_synthase_dom"/>
</dbReference>
<dbReference type="InterPro" id="IPR016039">
    <property type="entry name" value="Thiolase-like"/>
</dbReference>
<dbReference type="AlphaFoldDB" id="Q477S0"/>
<protein>
    <submittedName>
        <fullName evidence="5">Beta-ketoacyl synthase</fullName>
    </submittedName>
</protein>
<dbReference type="eggNOG" id="COG0304">
    <property type="taxonomic scope" value="Bacteria"/>
</dbReference>
<evidence type="ECO:0000313" key="5">
    <source>
        <dbReference type="EMBL" id="AAZ48911.1"/>
    </source>
</evidence>